<sequence>MSEGDRPIRIYLVKDVLADTIKEIISKYDDKSIAGLSLEMAEDKLYPFVHDHVILIVVKTIDGKRIFPFSDFPGRRIQTSSGLRRCVAWEGSPLRTTEDWLL</sequence>
<dbReference type="EMBL" id="AMQN01014637">
    <property type="status" value="NOT_ANNOTATED_CDS"/>
    <property type="molecule type" value="Genomic_DNA"/>
</dbReference>
<dbReference type="AlphaFoldDB" id="R7T8C1"/>
<keyword evidence="3" id="KW-1185">Reference proteome</keyword>
<reference evidence="2" key="3">
    <citation type="submission" date="2015-06" db="UniProtKB">
        <authorList>
            <consortium name="EnsemblMetazoa"/>
        </authorList>
    </citation>
    <scope>IDENTIFICATION</scope>
</reference>
<name>R7T8C1_CAPTE</name>
<dbReference type="EnsemblMetazoa" id="CapteT217994">
    <property type="protein sequence ID" value="CapteP217994"/>
    <property type="gene ID" value="CapteG217994"/>
</dbReference>
<dbReference type="EMBL" id="KB311121">
    <property type="protein sequence ID" value="ELT89929.1"/>
    <property type="molecule type" value="Genomic_DNA"/>
</dbReference>
<dbReference type="Proteomes" id="UP000014760">
    <property type="component" value="Unassembled WGS sequence"/>
</dbReference>
<evidence type="ECO:0000313" key="1">
    <source>
        <dbReference type="EMBL" id="ELT89929.1"/>
    </source>
</evidence>
<evidence type="ECO:0000313" key="2">
    <source>
        <dbReference type="EnsemblMetazoa" id="CapteP217994"/>
    </source>
</evidence>
<gene>
    <name evidence="1" type="ORF">CAPTEDRAFT_217994</name>
</gene>
<reference evidence="3" key="1">
    <citation type="submission" date="2012-12" db="EMBL/GenBank/DDBJ databases">
        <authorList>
            <person name="Hellsten U."/>
            <person name="Grimwood J."/>
            <person name="Chapman J.A."/>
            <person name="Shapiro H."/>
            <person name="Aerts A."/>
            <person name="Otillar R.P."/>
            <person name="Terry A.Y."/>
            <person name="Boore J.L."/>
            <person name="Simakov O."/>
            <person name="Marletaz F."/>
            <person name="Cho S.-J."/>
            <person name="Edsinger-Gonzales E."/>
            <person name="Havlak P."/>
            <person name="Kuo D.-H."/>
            <person name="Larsson T."/>
            <person name="Lv J."/>
            <person name="Arendt D."/>
            <person name="Savage R."/>
            <person name="Osoegawa K."/>
            <person name="de Jong P."/>
            <person name="Lindberg D.R."/>
            <person name="Seaver E.C."/>
            <person name="Weisblat D.A."/>
            <person name="Putnam N.H."/>
            <person name="Grigoriev I.V."/>
            <person name="Rokhsar D.S."/>
        </authorList>
    </citation>
    <scope>NUCLEOTIDE SEQUENCE</scope>
    <source>
        <strain evidence="3">I ESC-2004</strain>
    </source>
</reference>
<protein>
    <submittedName>
        <fullName evidence="1 2">Uncharacterized protein</fullName>
    </submittedName>
</protein>
<evidence type="ECO:0000313" key="3">
    <source>
        <dbReference type="Proteomes" id="UP000014760"/>
    </source>
</evidence>
<reference evidence="1 3" key="2">
    <citation type="journal article" date="2013" name="Nature">
        <title>Insights into bilaterian evolution from three spiralian genomes.</title>
        <authorList>
            <person name="Simakov O."/>
            <person name="Marletaz F."/>
            <person name="Cho S.J."/>
            <person name="Edsinger-Gonzales E."/>
            <person name="Havlak P."/>
            <person name="Hellsten U."/>
            <person name="Kuo D.H."/>
            <person name="Larsson T."/>
            <person name="Lv J."/>
            <person name="Arendt D."/>
            <person name="Savage R."/>
            <person name="Osoegawa K."/>
            <person name="de Jong P."/>
            <person name="Grimwood J."/>
            <person name="Chapman J.A."/>
            <person name="Shapiro H."/>
            <person name="Aerts A."/>
            <person name="Otillar R.P."/>
            <person name="Terry A.Y."/>
            <person name="Boore J.L."/>
            <person name="Grigoriev I.V."/>
            <person name="Lindberg D.R."/>
            <person name="Seaver E.C."/>
            <person name="Weisblat D.A."/>
            <person name="Putnam N.H."/>
            <person name="Rokhsar D.S."/>
        </authorList>
    </citation>
    <scope>NUCLEOTIDE SEQUENCE</scope>
    <source>
        <strain evidence="1 3">I ESC-2004</strain>
    </source>
</reference>
<proteinExistence type="predicted"/>
<accession>R7T8C1</accession>
<organism evidence="1">
    <name type="scientific">Capitella teleta</name>
    <name type="common">Polychaete worm</name>
    <dbReference type="NCBI Taxonomy" id="283909"/>
    <lineage>
        <taxon>Eukaryota</taxon>
        <taxon>Metazoa</taxon>
        <taxon>Spiralia</taxon>
        <taxon>Lophotrochozoa</taxon>
        <taxon>Annelida</taxon>
        <taxon>Polychaeta</taxon>
        <taxon>Sedentaria</taxon>
        <taxon>Scolecida</taxon>
        <taxon>Capitellidae</taxon>
        <taxon>Capitella</taxon>
    </lineage>
</organism>
<dbReference type="HOGENOM" id="CLU_2280093_0_0_1"/>